<evidence type="ECO:0000313" key="3">
    <source>
        <dbReference type="Proteomes" id="UP000186156"/>
    </source>
</evidence>
<keyword evidence="1" id="KW-0812">Transmembrane</keyword>
<dbReference type="EMBL" id="FTOO01000027">
    <property type="protein sequence ID" value="SIT15400.1"/>
    <property type="molecule type" value="Genomic_DNA"/>
</dbReference>
<feature type="transmembrane region" description="Helical" evidence="1">
    <location>
        <begin position="7"/>
        <end position="29"/>
    </location>
</feature>
<feature type="transmembrane region" description="Helical" evidence="1">
    <location>
        <begin position="110"/>
        <end position="135"/>
    </location>
</feature>
<reference evidence="3" key="1">
    <citation type="submission" date="2017-01" db="EMBL/GenBank/DDBJ databases">
        <authorList>
            <person name="Varghese N."/>
            <person name="Submissions S."/>
        </authorList>
    </citation>
    <scope>NUCLEOTIDE SEQUENCE [LARGE SCALE GENOMIC DNA]</scope>
    <source>
        <strain evidence="3">DSM 16176</strain>
    </source>
</reference>
<accession>A0A1N7PXT5</accession>
<feature type="transmembrane region" description="Helical" evidence="1">
    <location>
        <begin position="80"/>
        <end position="98"/>
    </location>
</feature>
<dbReference type="AlphaFoldDB" id="A0A1N7PXT5"/>
<name>A0A1N7PXT5_9BACL</name>
<feature type="transmembrane region" description="Helical" evidence="1">
    <location>
        <begin position="156"/>
        <end position="181"/>
    </location>
</feature>
<proteinExistence type="predicted"/>
<organism evidence="2 3">
    <name type="scientific">Alicyclobacillus vulcanalis</name>
    <dbReference type="NCBI Taxonomy" id="252246"/>
    <lineage>
        <taxon>Bacteria</taxon>
        <taxon>Bacillati</taxon>
        <taxon>Bacillota</taxon>
        <taxon>Bacilli</taxon>
        <taxon>Bacillales</taxon>
        <taxon>Alicyclobacillaceae</taxon>
        <taxon>Alicyclobacillus</taxon>
    </lineage>
</organism>
<protein>
    <submittedName>
        <fullName evidence="2">Uncharacterized protein</fullName>
    </submittedName>
</protein>
<keyword evidence="1" id="KW-1133">Transmembrane helix</keyword>
<keyword evidence="1" id="KW-0472">Membrane</keyword>
<keyword evidence="3" id="KW-1185">Reference proteome</keyword>
<feature type="transmembrane region" description="Helical" evidence="1">
    <location>
        <begin position="193"/>
        <end position="211"/>
    </location>
</feature>
<evidence type="ECO:0000256" key="1">
    <source>
        <dbReference type="SAM" id="Phobius"/>
    </source>
</evidence>
<evidence type="ECO:0000313" key="2">
    <source>
        <dbReference type="EMBL" id="SIT15400.1"/>
    </source>
</evidence>
<gene>
    <name evidence="2" type="ORF">SAMN05421799_1272</name>
</gene>
<feature type="transmembrane region" description="Helical" evidence="1">
    <location>
        <begin position="41"/>
        <end position="68"/>
    </location>
</feature>
<sequence>MRMTIVRIIVVFLISVLGDFVIALINWLYNETRLSSVGIIPIIYILILIILILAVNSIIVSCGLEFVLKSTYKCTRMIKYLRVNVLGMLLLLIPDYFYTKFELKLDIYHLSITLLGMISSIATTAFMCVIYVLIYRDQEVSFSHILNFVRSYWKPLMIVSVVMDVWLCVLALGSFLLQAMAYRWGWLNDLDNNTVFCFFGASFVMFSPLIMRRSGSVGGV</sequence>
<dbReference type="Proteomes" id="UP000186156">
    <property type="component" value="Unassembled WGS sequence"/>
</dbReference>